<dbReference type="GO" id="GO:0003677">
    <property type="term" value="F:DNA binding"/>
    <property type="evidence" value="ECO:0007669"/>
    <property type="project" value="UniProtKB-KW"/>
</dbReference>
<dbReference type="Gene3D" id="1.20.120.530">
    <property type="entry name" value="GntR ligand-binding domain-like"/>
    <property type="match status" value="1"/>
</dbReference>
<evidence type="ECO:0000256" key="1">
    <source>
        <dbReference type="ARBA" id="ARBA00023015"/>
    </source>
</evidence>
<dbReference type="KEGG" id="dat:HRM2_08180"/>
<keyword evidence="6" id="KW-1185">Reference proteome</keyword>
<dbReference type="RefSeq" id="WP_012663171.1">
    <property type="nucleotide sequence ID" value="NC_012108.1"/>
</dbReference>
<accession>C0QJS8</accession>
<dbReference type="eggNOG" id="COG1802">
    <property type="taxonomic scope" value="Bacteria"/>
</dbReference>
<reference evidence="5 6" key="1">
    <citation type="journal article" date="2009" name="Environ. Microbiol.">
        <title>Genome sequence of Desulfobacterium autotrophicum HRM2, a marine sulfate reducer oxidizing organic carbon completely to carbon dioxide.</title>
        <authorList>
            <person name="Strittmatter A.W."/>
            <person name="Liesegang H."/>
            <person name="Rabus R."/>
            <person name="Decker I."/>
            <person name="Amann J."/>
            <person name="Andres S."/>
            <person name="Henne A."/>
            <person name="Fricke W.F."/>
            <person name="Martinez-Arias R."/>
            <person name="Bartels D."/>
            <person name="Goesmann A."/>
            <person name="Krause L."/>
            <person name="Puehler A."/>
            <person name="Klenk H.P."/>
            <person name="Richter M."/>
            <person name="Schuler M."/>
            <person name="Gloeckner F.O."/>
            <person name="Meyerdierks A."/>
            <person name="Gottschalk G."/>
            <person name="Amann R."/>
        </authorList>
    </citation>
    <scope>NUCLEOTIDE SEQUENCE [LARGE SCALE GENOMIC DNA]</scope>
    <source>
        <strain evidence="6">ATCC 43914 / DSM 3382 / HRM2</strain>
    </source>
</reference>
<keyword evidence="3" id="KW-0804">Transcription</keyword>
<dbReference type="Proteomes" id="UP000000442">
    <property type="component" value="Chromosome"/>
</dbReference>
<dbReference type="EMBL" id="CP001087">
    <property type="protein sequence ID" value="ACN13931.1"/>
    <property type="molecule type" value="Genomic_DNA"/>
</dbReference>
<proteinExistence type="predicted"/>
<dbReference type="HOGENOM" id="CLU_2080963_0_0_7"/>
<evidence type="ECO:0000313" key="5">
    <source>
        <dbReference type="EMBL" id="ACN13931.1"/>
    </source>
</evidence>
<dbReference type="SUPFAM" id="SSF48008">
    <property type="entry name" value="GntR ligand-binding domain-like"/>
    <property type="match status" value="1"/>
</dbReference>
<evidence type="ECO:0000313" key="6">
    <source>
        <dbReference type="Proteomes" id="UP000000442"/>
    </source>
</evidence>
<dbReference type="STRING" id="177437.HRM2_08180"/>
<gene>
    <name evidence="5" type="ordered locus">HRM2_08180</name>
</gene>
<dbReference type="InterPro" id="IPR011711">
    <property type="entry name" value="GntR_C"/>
</dbReference>
<name>C0QJS8_DESAH</name>
<keyword evidence="1" id="KW-0805">Transcription regulation</keyword>
<sequence>MRHIADNNGSVSDQAPLEKAFHDLLFSRIDNDLLVEFCHRSCQGISKFLFYRHWVKLFSAQKVYERHKEIVDGLKTKDPLRAMETFYNKLLSKHHCESLDFRALFGFPDRNIVNQRG</sequence>
<protein>
    <submittedName>
        <fullName evidence="5">Transcriptional regulator (GntR family protein)</fullName>
    </submittedName>
</protein>
<evidence type="ECO:0000256" key="2">
    <source>
        <dbReference type="ARBA" id="ARBA00023125"/>
    </source>
</evidence>
<feature type="domain" description="GntR C-terminal" evidence="4">
    <location>
        <begin position="5"/>
        <end position="85"/>
    </location>
</feature>
<dbReference type="OrthoDB" id="9810548at2"/>
<dbReference type="AlphaFoldDB" id="C0QJS8"/>
<dbReference type="Pfam" id="PF07729">
    <property type="entry name" value="FCD"/>
    <property type="match status" value="1"/>
</dbReference>
<evidence type="ECO:0000259" key="4">
    <source>
        <dbReference type="Pfam" id="PF07729"/>
    </source>
</evidence>
<keyword evidence="2" id="KW-0238">DNA-binding</keyword>
<dbReference type="InterPro" id="IPR008920">
    <property type="entry name" value="TF_FadR/GntR_C"/>
</dbReference>
<organism evidence="5 6">
    <name type="scientific">Desulforapulum autotrophicum (strain ATCC 43914 / DSM 3382 / VKM B-1955 / HRM2)</name>
    <name type="common">Desulfobacterium autotrophicum</name>
    <dbReference type="NCBI Taxonomy" id="177437"/>
    <lineage>
        <taxon>Bacteria</taxon>
        <taxon>Pseudomonadati</taxon>
        <taxon>Thermodesulfobacteriota</taxon>
        <taxon>Desulfobacteria</taxon>
        <taxon>Desulfobacterales</taxon>
        <taxon>Desulfobacteraceae</taxon>
        <taxon>Desulforapulum</taxon>
    </lineage>
</organism>
<evidence type="ECO:0000256" key="3">
    <source>
        <dbReference type="ARBA" id="ARBA00023163"/>
    </source>
</evidence>